<feature type="transmembrane region" description="Helical" evidence="1">
    <location>
        <begin position="327"/>
        <end position="347"/>
    </location>
</feature>
<evidence type="ECO:0008006" key="4">
    <source>
        <dbReference type="Google" id="ProtNLM"/>
    </source>
</evidence>
<keyword evidence="3" id="KW-1185">Reference proteome</keyword>
<feature type="transmembrane region" description="Helical" evidence="1">
    <location>
        <begin position="32"/>
        <end position="51"/>
    </location>
</feature>
<keyword evidence="1" id="KW-1133">Transmembrane helix</keyword>
<feature type="transmembrane region" description="Helical" evidence="1">
    <location>
        <begin position="108"/>
        <end position="128"/>
    </location>
</feature>
<protein>
    <recommendedName>
        <fullName evidence="4">Glycosyltransferase RgtA/B/C/D-like domain-containing protein</fullName>
    </recommendedName>
</protein>
<gene>
    <name evidence="2" type="ORF">R7226_04845</name>
</gene>
<dbReference type="EMBL" id="JAWSTH010000007">
    <property type="protein sequence ID" value="MDW5593651.1"/>
    <property type="molecule type" value="Genomic_DNA"/>
</dbReference>
<dbReference type="Proteomes" id="UP001284601">
    <property type="component" value="Unassembled WGS sequence"/>
</dbReference>
<evidence type="ECO:0000313" key="3">
    <source>
        <dbReference type="Proteomes" id="UP001284601"/>
    </source>
</evidence>
<feature type="transmembrane region" description="Helical" evidence="1">
    <location>
        <begin position="377"/>
        <end position="396"/>
    </location>
</feature>
<dbReference type="RefSeq" id="WP_318595911.1">
    <property type="nucleotide sequence ID" value="NZ_JAWSTH010000007.1"/>
</dbReference>
<keyword evidence="1" id="KW-0812">Transmembrane</keyword>
<feature type="transmembrane region" description="Helical" evidence="1">
    <location>
        <begin position="353"/>
        <end position="370"/>
    </location>
</feature>
<feature type="transmembrane region" description="Helical" evidence="1">
    <location>
        <begin position="461"/>
        <end position="480"/>
    </location>
</feature>
<comment type="caution">
    <text evidence="2">The sequence shown here is derived from an EMBL/GenBank/DDBJ whole genome shotgun (WGS) entry which is preliminary data.</text>
</comment>
<sequence length="735" mass="78532">MAASVSDSSPAAPDAAPAQSGLPDLLLRHGPLLVLAAWTALITALVAHFSLDSRLVMIDESNAVLLGRFIEGDPANLFQGTVARGPERLTSWLAAISVLLDDDPTDQFALLHFITALAQGLVVVPIWLAGRQLGLGRWQALAPATIASAGSFAFYGTTTLNTTVGTLACGFMLWAMLRALRSPSLVSDLLVIATLALTVIARIGWAPLVGAMAPAALATIWFARPAGEQLVAWLKALPKRLFTRHPLLTLGAVALLLALLVVGTDPLVGGSMYGGVRLRPPLELPVLWDNTRILASHLAIGTAIVPFVLALPLLVRGLWRPTDPVAGGFSWLVLAYVLIFSYAYYFSMNEDRYFAVLAAPFVLAGALAVFKKPPPLWSIAVSGVAVTWLVATSYEWPVGDVYRYFIAPTSHFFGDVVLGKLEQRISVSRELLAYVTVAGAAAIALALAFIVARPLPRRVRFGLGAVVLAGLLAFQLAALYHPSKKFINVVGMKDVPTRDLEFIDEAVAPTTPATNITTSEPLSVDGTIHPDLAAQMAFLQVFNESLGYRFAVDVENDGSDAVPGAPAPQAIVDWETGEVELRGRAAPDVLVTSAGQATVGFDGEPLRSPALYAWAGLERLASPLRIEWLVRNALPDRFGPGDRPQQVRVFPHGADRCLYGLVNAHPLTPEPLRYRLTGAPRTISGTVVPGTPRPFTVRLADRPTTLTLRSGAGTLADGSARRPGLFNLTLAECRR</sequence>
<organism evidence="2 3">
    <name type="scientific">Conexibacter stalactiti</name>
    <dbReference type="NCBI Taxonomy" id="1940611"/>
    <lineage>
        <taxon>Bacteria</taxon>
        <taxon>Bacillati</taxon>
        <taxon>Actinomycetota</taxon>
        <taxon>Thermoleophilia</taxon>
        <taxon>Solirubrobacterales</taxon>
        <taxon>Conexibacteraceae</taxon>
        <taxon>Conexibacter</taxon>
    </lineage>
</organism>
<name>A0ABU4HK28_9ACTN</name>
<feature type="transmembrane region" description="Helical" evidence="1">
    <location>
        <begin position="185"/>
        <end position="205"/>
    </location>
</feature>
<keyword evidence="1" id="KW-0472">Membrane</keyword>
<feature type="transmembrane region" description="Helical" evidence="1">
    <location>
        <begin position="293"/>
        <end position="315"/>
    </location>
</feature>
<feature type="transmembrane region" description="Helical" evidence="1">
    <location>
        <begin position="431"/>
        <end position="455"/>
    </location>
</feature>
<reference evidence="3" key="1">
    <citation type="submission" date="2023-07" db="EMBL/GenBank/DDBJ databases">
        <title>Conexibacter stalactiti sp. nov., isolated from stalactites in a lava cave and emended description of the genus Conexibacter.</title>
        <authorList>
            <person name="Lee S.D."/>
        </authorList>
    </citation>
    <scope>NUCLEOTIDE SEQUENCE [LARGE SCALE GENOMIC DNA]</scope>
    <source>
        <strain evidence="3">KCTC 39840</strain>
    </source>
</reference>
<evidence type="ECO:0000256" key="1">
    <source>
        <dbReference type="SAM" id="Phobius"/>
    </source>
</evidence>
<accession>A0ABU4HK28</accession>
<evidence type="ECO:0000313" key="2">
    <source>
        <dbReference type="EMBL" id="MDW5593651.1"/>
    </source>
</evidence>
<proteinExistence type="predicted"/>
<feature type="transmembrane region" description="Helical" evidence="1">
    <location>
        <begin position="163"/>
        <end position="180"/>
    </location>
</feature>
<feature type="transmembrane region" description="Helical" evidence="1">
    <location>
        <begin position="247"/>
        <end position="273"/>
    </location>
</feature>